<accession>A0ACC1THF5</accession>
<protein>
    <submittedName>
        <fullName evidence="1">Uncharacterized protein</fullName>
    </submittedName>
</protein>
<dbReference type="Proteomes" id="UP001163835">
    <property type="component" value="Unassembled WGS sequence"/>
</dbReference>
<name>A0ACC1THF5_9AGAR</name>
<evidence type="ECO:0000313" key="1">
    <source>
        <dbReference type="EMBL" id="KAJ3804018.1"/>
    </source>
</evidence>
<organism evidence="1 2">
    <name type="scientific">Lentinula aff. lateritia</name>
    <dbReference type="NCBI Taxonomy" id="2804960"/>
    <lineage>
        <taxon>Eukaryota</taxon>
        <taxon>Fungi</taxon>
        <taxon>Dikarya</taxon>
        <taxon>Basidiomycota</taxon>
        <taxon>Agaricomycotina</taxon>
        <taxon>Agaricomycetes</taxon>
        <taxon>Agaricomycetidae</taxon>
        <taxon>Agaricales</taxon>
        <taxon>Marasmiineae</taxon>
        <taxon>Omphalotaceae</taxon>
        <taxon>Lentinula</taxon>
    </lineage>
</organism>
<proteinExistence type="predicted"/>
<sequence>MTAPHASTSAAVSDAFGVPPSSPNRHDSDVDEIVSNVEEPSLGQLSLFKSVFGVGVSLARYIVDDPLWSTLAAAGLPCPTCVRGKKEGSCSLVPHLARCSNCDDKKPCVLGRLARFRYFSRKCSRDLAFARRFLEVHGDPGQRTRYSLPTEQWRVIYDRVEQSTNSTSALLELNPLDDQDQGELDRQELREFRQRQPLVPGPSTPVPRTSPLVGGSSLLPPAPVTKKRKRPIKVDPGSTSKRRRPEQAVGRLSPTTPPVPRAEGGSDYRRVVLVLRPPHVPDSENLNLPGVEHLVPEVSHRSAVPPSRSQGSTEIPHRVPQAGSFEQFVPPSEVEDFSRSRIKTPPVQQRSREPLRPYPRSQVSSALRVENDRLKVEVEELRALLTQSRGQVSTLTALLRDTSSSLDLRSQELESSRRSLEEVAADRAEYQRGLSQFQALEAELPEPSSEDLLTRFRIAYAGSDAYREVAKRQKEELGELRKQVDDASNRSFEAYSDLDAANARALRQRDRLEELEELVCHYRNRAHVAEGLIRQYPEDEGLYEVELPSLSELQRKLDASEALVRRLATFAHRLYRSDPANLLHYHNRYVGGLLEAITLLLYRGLHHTPDRLASVVNFVLDYLSQARFTHGELHLRSTSSLLYYYSNAADRVEGLYQEMLTHSRFPSHDAFLTAAQHAGYVDARPGSLEPPLHRRFFSFDHPIPILPSPTSDHLPAVPAMDSIMVFWEHLIANYIRDMIDTPGPRYSFSSPTELPDVGSGPSLPTDSVLAGGDDEGVPRGIVEVEGGVGIAVRRSATTPAEEGSRDRPEGGSGAPLFLPDSRSPSSPIPLPSVPVVPDVIDLTMMDDDGEDLYESHEEFEVRVRGDVSVKSERSSPVL</sequence>
<reference evidence="1" key="1">
    <citation type="submission" date="2022-09" db="EMBL/GenBank/DDBJ databases">
        <title>A Global Phylogenomic Analysis of the Shiitake Genus Lentinula.</title>
        <authorList>
            <consortium name="DOE Joint Genome Institute"/>
            <person name="Sierra-Patev S."/>
            <person name="Min B."/>
            <person name="Naranjo-Ortiz M."/>
            <person name="Looney B."/>
            <person name="Konkel Z."/>
            <person name="Slot J.C."/>
            <person name="Sakamoto Y."/>
            <person name="Steenwyk J.L."/>
            <person name="Rokas A."/>
            <person name="Carro J."/>
            <person name="Camarero S."/>
            <person name="Ferreira P."/>
            <person name="Molpeceres G."/>
            <person name="Ruiz-Duenas F.J."/>
            <person name="Serrano A."/>
            <person name="Henrissat B."/>
            <person name="Drula E."/>
            <person name="Hughes K.W."/>
            <person name="Mata J.L."/>
            <person name="Ishikawa N.K."/>
            <person name="Vargas-Isla R."/>
            <person name="Ushijima S."/>
            <person name="Smith C.A."/>
            <person name="Ahrendt S."/>
            <person name="Andreopoulos W."/>
            <person name="He G."/>
            <person name="Labutti K."/>
            <person name="Lipzen A."/>
            <person name="Ng V."/>
            <person name="Riley R."/>
            <person name="Sandor L."/>
            <person name="Barry K."/>
            <person name="Martinez A.T."/>
            <person name="Xiao Y."/>
            <person name="Gibbons J.G."/>
            <person name="Terashima K."/>
            <person name="Grigoriev I.V."/>
            <person name="Hibbett D.S."/>
        </authorList>
    </citation>
    <scope>NUCLEOTIDE SEQUENCE</scope>
    <source>
        <strain evidence="1">TMI1499</strain>
    </source>
</reference>
<keyword evidence="2" id="KW-1185">Reference proteome</keyword>
<evidence type="ECO:0000313" key="2">
    <source>
        <dbReference type="Proteomes" id="UP001163835"/>
    </source>
</evidence>
<comment type="caution">
    <text evidence="1">The sequence shown here is derived from an EMBL/GenBank/DDBJ whole genome shotgun (WGS) entry which is preliminary data.</text>
</comment>
<gene>
    <name evidence="1" type="ORF">F5876DRAFT_83917</name>
</gene>
<dbReference type="EMBL" id="MU796396">
    <property type="protein sequence ID" value="KAJ3804018.1"/>
    <property type="molecule type" value="Genomic_DNA"/>
</dbReference>